<evidence type="ECO:0000256" key="1">
    <source>
        <dbReference type="ARBA" id="ARBA00010641"/>
    </source>
</evidence>
<dbReference type="Gene3D" id="1.10.1740.10">
    <property type="match status" value="1"/>
</dbReference>
<dbReference type="InterPro" id="IPR007627">
    <property type="entry name" value="RNA_pol_sigma70_r2"/>
</dbReference>
<evidence type="ECO:0000256" key="3">
    <source>
        <dbReference type="ARBA" id="ARBA00023082"/>
    </source>
</evidence>
<dbReference type="InterPro" id="IPR013324">
    <property type="entry name" value="RNA_pol_sigma_r3/r4-like"/>
</dbReference>
<dbReference type="InterPro" id="IPR014284">
    <property type="entry name" value="RNA_pol_sigma-70_dom"/>
</dbReference>
<accession>A0A9Y2IMP6</accession>
<dbReference type="GO" id="GO:0003677">
    <property type="term" value="F:DNA binding"/>
    <property type="evidence" value="ECO:0007669"/>
    <property type="project" value="UniProtKB-KW"/>
</dbReference>
<evidence type="ECO:0000256" key="2">
    <source>
        <dbReference type="ARBA" id="ARBA00023015"/>
    </source>
</evidence>
<dbReference type="SUPFAM" id="SSF88659">
    <property type="entry name" value="Sigma3 and sigma4 domains of RNA polymerase sigma factors"/>
    <property type="match status" value="1"/>
</dbReference>
<dbReference type="NCBIfam" id="TIGR02937">
    <property type="entry name" value="sigma70-ECF"/>
    <property type="match status" value="1"/>
</dbReference>
<name>A0A9Y2IMP6_9PSEU</name>
<dbReference type="KEGG" id="acab:QRX50_18595"/>
<dbReference type="Pfam" id="PF04542">
    <property type="entry name" value="Sigma70_r2"/>
    <property type="match status" value="1"/>
</dbReference>
<reference evidence="8 9" key="1">
    <citation type="submission" date="2023-06" db="EMBL/GenBank/DDBJ databases">
        <authorList>
            <person name="Oyuntsetseg B."/>
            <person name="Kim S.B."/>
        </authorList>
    </citation>
    <scope>NUCLEOTIDE SEQUENCE [LARGE SCALE GENOMIC DNA]</scope>
    <source>
        <strain evidence="8 9">2-15</strain>
    </source>
</reference>
<dbReference type="Proteomes" id="UP001236014">
    <property type="component" value="Chromosome"/>
</dbReference>
<dbReference type="InterPro" id="IPR013325">
    <property type="entry name" value="RNA_pol_sigma_r2"/>
</dbReference>
<keyword evidence="2" id="KW-0805">Transcription regulation</keyword>
<dbReference type="AlphaFoldDB" id="A0A9Y2IMP6"/>
<sequence>MGSCVDGEPPDPVLLAAVRAGDLHASGALYRRHVEPMRRTAARLSHRPAEREDLVAEAFTRVITTVRAGGGPREDARPYLIVTMRNLAARWSRHHNRVDLCETVPEPPGARAVAEEEAVRRSDVDLVWSAYCTLPGRWRTVLWRTAAEGGSTAEAALLLGVSPNGAAVLAGRAREGLRQAYLQVQVPSAEDPYCAEARRNLGAWVRGGLSRRRSTVIDGHVAGCAPCRVVTAGLTEVNDELPA</sequence>
<dbReference type="PANTHER" id="PTHR43133:SF8">
    <property type="entry name" value="RNA POLYMERASE SIGMA FACTOR HI_1459-RELATED"/>
    <property type="match status" value="1"/>
</dbReference>
<dbReference type="SUPFAM" id="SSF88946">
    <property type="entry name" value="Sigma2 domain of RNA polymerase sigma factors"/>
    <property type="match status" value="1"/>
</dbReference>
<comment type="similarity">
    <text evidence="1">Belongs to the sigma-70 factor family. ECF subfamily.</text>
</comment>
<proteinExistence type="inferred from homology"/>
<evidence type="ECO:0000256" key="4">
    <source>
        <dbReference type="ARBA" id="ARBA00023125"/>
    </source>
</evidence>
<protein>
    <submittedName>
        <fullName evidence="8">Sigma-70 family RNA polymerase sigma factor</fullName>
    </submittedName>
</protein>
<dbReference type="Pfam" id="PF13490">
    <property type="entry name" value="zf-HC2"/>
    <property type="match status" value="1"/>
</dbReference>
<feature type="domain" description="RNA polymerase sigma-70 region 2" evidence="6">
    <location>
        <begin position="29"/>
        <end position="97"/>
    </location>
</feature>
<keyword evidence="4" id="KW-0238">DNA-binding</keyword>
<dbReference type="InterPro" id="IPR036388">
    <property type="entry name" value="WH-like_DNA-bd_sf"/>
</dbReference>
<evidence type="ECO:0000313" key="8">
    <source>
        <dbReference type="EMBL" id="WIX82637.1"/>
    </source>
</evidence>
<keyword evidence="3" id="KW-0731">Sigma factor</keyword>
<evidence type="ECO:0000259" key="7">
    <source>
        <dbReference type="Pfam" id="PF13490"/>
    </source>
</evidence>
<keyword evidence="5" id="KW-0804">Transcription</keyword>
<dbReference type="InterPro" id="IPR039425">
    <property type="entry name" value="RNA_pol_sigma-70-like"/>
</dbReference>
<dbReference type="InterPro" id="IPR027383">
    <property type="entry name" value="Znf_put"/>
</dbReference>
<evidence type="ECO:0000259" key="6">
    <source>
        <dbReference type="Pfam" id="PF04542"/>
    </source>
</evidence>
<evidence type="ECO:0000256" key="5">
    <source>
        <dbReference type="ARBA" id="ARBA00023163"/>
    </source>
</evidence>
<dbReference type="GO" id="GO:0006352">
    <property type="term" value="P:DNA-templated transcription initiation"/>
    <property type="evidence" value="ECO:0007669"/>
    <property type="project" value="InterPro"/>
</dbReference>
<dbReference type="GO" id="GO:0016987">
    <property type="term" value="F:sigma factor activity"/>
    <property type="evidence" value="ECO:0007669"/>
    <property type="project" value="UniProtKB-KW"/>
</dbReference>
<keyword evidence="9" id="KW-1185">Reference proteome</keyword>
<dbReference type="PANTHER" id="PTHR43133">
    <property type="entry name" value="RNA POLYMERASE ECF-TYPE SIGMA FACTO"/>
    <property type="match status" value="1"/>
</dbReference>
<organism evidence="8 9">
    <name type="scientific">Amycolatopsis carbonis</name>
    <dbReference type="NCBI Taxonomy" id="715471"/>
    <lineage>
        <taxon>Bacteria</taxon>
        <taxon>Bacillati</taxon>
        <taxon>Actinomycetota</taxon>
        <taxon>Actinomycetes</taxon>
        <taxon>Pseudonocardiales</taxon>
        <taxon>Pseudonocardiaceae</taxon>
        <taxon>Amycolatopsis</taxon>
    </lineage>
</organism>
<evidence type="ECO:0000313" key="9">
    <source>
        <dbReference type="Proteomes" id="UP001236014"/>
    </source>
</evidence>
<feature type="domain" description="Putative zinc-finger" evidence="7">
    <location>
        <begin position="194"/>
        <end position="228"/>
    </location>
</feature>
<dbReference type="Gene3D" id="1.10.10.10">
    <property type="entry name" value="Winged helix-like DNA-binding domain superfamily/Winged helix DNA-binding domain"/>
    <property type="match status" value="1"/>
</dbReference>
<dbReference type="RefSeq" id="WP_285973202.1">
    <property type="nucleotide sequence ID" value="NZ_CP127294.1"/>
</dbReference>
<dbReference type="EMBL" id="CP127294">
    <property type="protein sequence ID" value="WIX82637.1"/>
    <property type="molecule type" value="Genomic_DNA"/>
</dbReference>
<gene>
    <name evidence="8" type="ORF">QRX50_18595</name>
</gene>